<dbReference type="PRINTS" id="PR00313">
    <property type="entry name" value="CABNDNGRPT"/>
</dbReference>
<reference evidence="9 10" key="1">
    <citation type="submission" date="2020-08" db="EMBL/GenBank/DDBJ databases">
        <title>Genomic Encyclopedia of Type Strains, Phase IV (KMG-IV): sequencing the most valuable type-strain genomes for metagenomic binning, comparative biology and taxonomic classification.</title>
        <authorList>
            <person name="Goeker M."/>
        </authorList>
    </citation>
    <scope>NUCLEOTIDE SEQUENCE [LARGE SCALE GENOMIC DNA]</scope>
    <source>
        <strain evidence="9 10">DSM 103737</strain>
    </source>
</reference>
<feature type="compositionally biased region" description="Gly residues" evidence="8">
    <location>
        <begin position="386"/>
        <end position="407"/>
    </location>
</feature>
<feature type="compositionally biased region" description="Gly residues" evidence="8">
    <location>
        <begin position="431"/>
        <end position="445"/>
    </location>
</feature>
<evidence type="ECO:0000256" key="6">
    <source>
        <dbReference type="ARBA" id="ARBA00023026"/>
    </source>
</evidence>
<dbReference type="Proteomes" id="UP000577362">
    <property type="component" value="Unassembled WGS sequence"/>
</dbReference>
<feature type="compositionally biased region" description="Gly residues" evidence="8">
    <location>
        <begin position="687"/>
        <end position="708"/>
    </location>
</feature>
<dbReference type="PRINTS" id="PR01488">
    <property type="entry name" value="RTXTOXINA"/>
</dbReference>
<keyword evidence="3" id="KW-0964">Secreted</keyword>
<dbReference type="GO" id="GO:0005509">
    <property type="term" value="F:calcium ion binding"/>
    <property type="evidence" value="ECO:0007669"/>
    <property type="project" value="InterPro"/>
</dbReference>
<dbReference type="Gene3D" id="2.150.10.10">
    <property type="entry name" value="Serralysin-like metalloprotease, C-terminal"/>
    <property type="match status" value="10"/>
</dbReference>
<evidence type="ECO:0000256" key="2">
    <source>
        <dbReference type="ARBA" id="ARBA00004613"/>
    </source>
</evidence>
<keyword evidence="6" id="KW-0843">Virulence</keyword>
<accession>A0A840C929</accession>
<evidence type="ECO:0000313" key="10">
    <source>
        <dbReference type="Proteomes" id="UP000577362"/>
    </source>
</evidence>
<name>A0A840C929_9HYPH</name>
<evidence type="ECO:0000256" key="1">
    <source>
        <dbReference type="ARBA" id="ARBA00004370"/>
    </source>
</evidence>
<dbReference type="InterPro" id="IPR001343">
    <property type="entry name" value="Hemolysn_Ca-bd"/>
</dbReference>
<dbReference type="GO" id="GO:0005576">
    <property type="term" value="C:extracellular region"/>
    <property type="evidence" value="ECO:0007669"/>
    <property type="project" value="UniProtKB-SubCell"/>
</dbReference>
<evidence type="ECO:0000256" key="8">
    <source>
        <dbReference type="SAM" id="MobiDB-lite"/>
    </source>
</evidence>
<feature type="region of interest" description="Disordered" evidence="8">
    <location>
        <begin position="80"/>
        <end position="102"/>
    </location>
</feature>
<feature type="region of interest" description="Disordered" evidence="8">
    <location>
        <begin position="670"/>
        <end position="754"/>
    </location>
</feature>
<dbReference type="EMBL" id="JACIEN010000007">
    <property type="protein sequence ID" value="MBB4019356.1"/>
    <property type="molecule type" value="Genomic_DNA"/>
</dbReference>
<feature type="region of interest" description="Disordered" evidence="8">
    <location>
        <begin position="1"/>
        <end position="42"/>
    </location>
</feature>
<dbReference type="InterPro" id="IPR018511">
    <property type="entry name" value="Hemolysin-typ_Ca-bd_CS"/>
</dbReference>
<dbReference type="GO" id="GO:0016020">
    <property type="term" value="C:membrane"/>
    <property type="evidence" value="ECO:0007669"/>
    <property type="project" value="UniProtKB-SubCell"/>
</dbReference>
<feature type="compositionally biased region" description="Low complexity" evidence="8">
    <location>
        <begin position="712"/>
        <end position="749"/>
    </location>
</feature>
<dbReference type="GO" id="GO:0090729">
    <property type="term" value="F:toxin activity"/>
    <property type="evidence" value="ECO:0007669"/>
    <property type="project" value="UniProtKB-KW"/>
</dbReference>
<dbReference type="PANTHER" id="PTHR38340">
    <property type="entry name" value="S-LAYER PROTEIN"/>
    <property type="match status" value="1"/>
</dbReference>
<evidence type="ECO:0000256" key="5">
    <source>
        <dbReference type="ARBA" id="ARBA00022737"/>
    </source>
</evidence>
<dbReference type="RefSeq" id="WP_281380650.1">
    <property type="nucleotide sequence ID" value="NZ_JACIEN010000007.1"/>
</dbReference>
<feature type="region of interest" description="Disordered" evidence="8">
    <location>
        <begin position="369"/>
        <end position="408"/>
    </location>
</feature>
<keyword evidence="10" id="KW-1185">Reference proteome</keyword>
<dbReference type="PANTHER" id="PTHR38340:SF1">
    <property type="entry name" value="S-LAYER PROTEIN"/>
    <property type="match status" value="1"/>
</dbReference>
<comment type="subcellular location">
    <subcellularLocation>
        <location evidence="1">Membrane</location>
    </subcellularLocation>
    <subcellularLocation>
        <location evidence="2">Secreted</location>
    </subcellularLocation>
</comment>
<proteinExistence type="predicted"/>
<evidence type="ECO:0000256" key="7">
    <source>
        <dbReference type="ARBA" id="ARBA00023136"/>
    </source>
</evidence>
<dbReference type="SUPFAM" id="SSF51120">
    <property type="entry name" value="beta-Roll"/>
    <property type="match status" value="7"/>
</dbReference>
<organism evidence="9 10">
    <name type="scientific">Chelatococcus caeni</name>
    <dbReference type="NCBI Taxonomy" id="1348468"/>
    <lineage>
        <taxon>Bacteria</taxon>
        <taxon>Pseudomonadati</taxon>
        <taxon>Pseudomonadota</taxon>
        <taxon>Alphaproteobacteria</taxon>
        <taxon>Hyphomicrobiales</taxon>
        <taxon>Chelatococcaceae</taxon>
        <taxon>Chelatococcus</taxon>
    </lineage>
</organism>
<feature type="region of interest" description="Disordered" evidence="8">
    <location>
        <begin position="896"/>
        <end position="958"/>
    </location>
</feature>
<keyword evidence="7" id="KW-0472">Membrane</keyword>
<dbReference type="PROSITE" id="PS00330">
    <property type="entry name" value="HEMOLYSIN_CALCIUM"/>
    <property type="match status" value="13"/>
</dbReference>
<keyword evidence="5" id="KW-0677">Repeat</keyword>
<evidence type="ECO:0000313" key="9">
    <source>
        <dbReference type="EMBL" id="MBB4019356.1"/>
    </source>
</evidence>
<sequence length="1114" mass="114543">MHAKRMCKRFPCQSPPHKFRTSDPGPPQRPAGPAAIAGHRNQSSDNHFRLAADLISFIYRRIDMANDGDDLVEVAVNQAGYEDTPGDGDAPPASSSPDDGHVHALSSAIPGLVFHGGEGDDSLDGTDGDDILYGHGGNDTLNGGAGDDTLDGGAGANELTGGAGNDTFVFDPLSGSVEIKDISYEAGNYDRVNIQAPVLSYNHLKALAVNYWDPTGWTSTTIHIGEGLSFYHKYIEHIAPEVFGFSSEGRPGSVYLRGGTGDEILSGGDGDDVLVGHHGTDTLVGGDGRDVFLNRGGHIVIEDFTAEDYLDLRYWGYTTFDALMATATEQNGDVLFTIDEMTVLVKNFTKAQFTPEMLLVNVAGSGTGTAGDDTMTGGTGDDTIDGGDGNDSIDGGGGHDTLWGGAGNDTLNGGDGNDLLLGGEGDDVLNGGNGDDTLDGGGGYNQLTGGAGNDTFVFDPRAGGADIRDLSYEAGNYDRLDIKANITSYNHLLALSQHWADHTGWHATSIYIGSGISLYRVNINDIAPEAFGFSPIQNSEEVFLVGGTDDEILTGGAGNDVLAGSGGTDTLIGGAGRDVFLNLGQWHGGSPPTNSGSHVVIEDFTAEDYLDLRNWGYTTFDALMAIATEQNGDVLFTINENTTVLVKNFTKAQFTPEMLLVNIAGSGTGTAGDDTMTGGTGDDTIHGGDGNDSIDGGGGHDTLWGGAGNDTLNGGDFNDSLDGGDGNDSLSGDQGDDTLSGGQGDDTLTGGTGNDRFIYSSGADTITDFSRVAGNRDVIDLSATGLTTFADIMATAQQVGSDTVFTFGPGRTLTVRNTTVDAFVPGDFDLANAVIGTPENDLLVGTPYEDHLSGGAGNDTILGDDGNDTIFGSIGNEIIYGGGGDDLISSEEDDDQVYGEAGNDTIHGGSGNDTLDGGDGDDWLDGGDGDDSLIGGAGRDTLLGGEGNDHVAAGDGDDLVFGEAGNDTLLGEGGNDTMDGHDGDDFLSGGDGNDELYGSAGNDTLEGGNGDDTLIGGAGDDVLAGGAGDDWLFGGAGHDTFVFRPDEGLSRVMDFNVGGEIDSVSLQGFGFTSAAEAASFFADTDGGVYFDHNGTQIAIFGIDKATLESSLLVA</sequence>
<comment type="caution">
    <text evidence="9">The sequence shown here is derived from an EMBL/GenBank/DDBJ whole genome shotgun (WGS) entry which is preliminary data.</text>
</comment>
<dbReference type="InterPro" id="IPR050557">
    <property type="entry name" value="RTX_toxin/Mannuronan_C5-epim"/>
</dbReference>
<gene>
    <name evidence="9" type="ORF">GGR16_004407</name>
</gene>
<dbReference type="AlphaFoldDB" id="A0A840C929"/>
<dbReference type="InterPro" id="IPR011049">
    <property type="entry name" value="Serralysin-like_metalloprot_C"/>
</dbReference>
<feature type="compositionally biased region" description="Acidic residues" evidence="8">
    <location>
        <begin position="916"/>
        <end position="931"/>
    </location>
</feature>
<evidence type="ECO:0000256" key="4">
    <source>
        <dbReference type="ARBA" id="ARBA00022656"/>
    </source>
</evidence>
<feature type="region of interest" description="Disordered" evidence="8">
    <location>
        <begin position="422"/>
        <end position="445"/>
    </location>
</feature>
<dbReference type="Pfam" id="PF00353">
    <property type="entry name" value="HemolysinCabind"/>
    <property type="match status" value="12"/>
</dbReference>
<protein>
    <submittedName>
        <fullName evidence="9">Ca2+-binding RTX toxin-like protein</fullName>
    </submittedName>
</protein>
<evidence type="ECO:0000256" key="3">
    <source>
        <dbReference type="ARBA" id="ARBA00022525"/>
    </source>
</evidence>
<keyword evidence="4" id="KW-0800">Toxin</keyword>
<dbReference type="InterPro" id="IPR003995">
    <property type="entry name" value="RTX_toxin_determinant-A"/>
</dbReference>